<evidence type="ECO:0000256" key="1">
    <source>
        <dbReference type="SAM" id="MobiDB-lite"/>
    </source>
</evidence>
<dbReference type="Proteomes" id="UP000523007">
    <property type="component" value="Unassembled WGS sequence"/>
</dbReference>
<gene>
    <name evidence="2" type="ORF">F4561_001188</name>
</gene>
<dbReference type="EMBL" id="JACHJT010000001">
    <property type="protein sequence ID" value="MBB4930368.1"/>
    <property type="molecule type" value="Genomic_DNA"/>
</dbReference>
<feature type="region of interest" description="Disordered" evidence="1">
    <location>
        <begin position="106"/>
        <end position="127"/>
    </location>
</feature>
<dbReference type="RefSeq" id="WP_184575512.1">
    <property type="nucleotide sequence ID" value="NZ_JACHJT010000001.1"/>
</dbReference>
<reference evidence="2 3" key="1">
    <citation type="submission" date="2020-08" db="EMBL/GenBank/DDBJ databases">
        <title>Sequencing the genomes of 1000 actinobacteria strains.</title>
        <authorList>
            <person name="Klenk H.-P."/>
        </authorList>
    </citation>
    <scope>NUCLEOTIDE SEQUENCE [LARGE SCALE GENOMIC DNA]</scope>
    <source>
        <strain evidence="2 3">DSM 102030</strain>
    </source>
</reference>
<evidence type="ECO:0000313" key="3">
    <source>
        <dbReference type="Proteomes" id="UP000523007"/>
    </source>
</evidence>
<evidence type="ECO:0000313" key="2">
    <source>
        <dbReference type="EMBL" id="MBB4930368.1"/>
    </source>
</evidence>
<comment type="caution">
    <text evidence="2">The sequence shown here is derived from an EMBL/GenBank/DDBJ whole genome shotgun (WGS) entry which is preliminary data.</text>
</comment>
<sequence>MRWLRDKLLPREVRERLALARGERILAHAPSAEGTLVATTHALHLADGHAVPWQHIDRARWSDSGLHFTEEGAGEWFVAVEEPGKLAETIHERVTATIVVSRHVPLDERTTAEETTQDSDADEPRGFRLVARRPPGGSDISWQIHIDEGVDPEDPRVAEKAPVALANLREQMGV</sequence>
<dbReference type="AlphaFoldDB" id="A0A7W7REV4"/>
<proteinExistence type="predicted"/>
<keyword evidence="3" id="KW-1185">Reference proteome</keyword>
<name>A0A7W7REV4_9ACTN</name>
<organism evidence="2 3">
    <name type="scientific">Lipingzhangella halophila</name>
    <dbReference type="NCBI Taxonomy" id="1783352"/>
    <lineage>
        <taxon>Bacteria</taxon>
        <taxon>Bacillati</taxon>
        <taxon>Actinomycetota</taxon>
        <taxon>Actinomycetes</taxon>
        <taxon>Streptosporangiales</taxon>
        <taxon>Nocardiopsidaceae</taxon>
        <taxon>Lipingzhangella</taxon>
    </lineage>
</organism>
<protein>
    <submittedName>
        <fullName evidence="2">Uncharacterized protein</fullName>
    </submittedName>
</protein>
<accession>A0A7W7REV4</accession>